<dbReference type="KEGG" id="mig:Metig_1773"/>
<gene>
    <name evidence="1" type="ordered locus">Metig_1773</name>
</gene>
<dbReference type="GeneID" id="10644647"/>
<dbReference type="InterPro" id="IPR005358">
    <property type="entry name" value="Puta_zinc/iron-chelating_dom"/>
</dbReference>
<dbReference type="EMBL" id="CP002737">
    <property type="protein sequence ID" value="AEF97305.1"/>
    <property type="molecule type" value="Genomic_DNA"/>
</dbReference>
<reference evidence="1 2" key="1">
    <citation type="submission" date="2011-05" db="EMBL/GenBank/DDBJ databases">
        <title>Complete sequence of Methanotorris igneus Kol 5.</title>
        <authorList>
            <consortium name="US DOE Joint Genome Institute"/>
            <person name="Lucas S."/>
            <person name="Han J."/>
            <person name="Lapidus A."/>
            <person name="Cheng J.-F."/>
            <person name="Goodwin L."/>
            <person name="Pitluck S."/>
            <person name="Peters L."/>
            <person name="Mikhailova N."/>
            <person name="Chertkov O."/>
            <person name="Han C."/>
            <person name="Tapia R."/>
            <person name="Land M."/>
            <person name="Hauser L."/>
            <person name="Kyrpides N."/>
            <person name="Ivanova N."/>
            <person name="Pagani I."/>
            <person name="Sieprawska-Lupa M."/>
            <person name="Whitman W."/>
            <person name="Woyke T."/>
        </authorList>
    </citation>
    <scope>NUCLEOTIDE SEQUENCE [LARGE SCALE GENOMIC DNA]</scope>
    <source>
        <strain evidence="2">DSM 5666 / JCM 11834 / Kol 5</strain>
    </source>
</reference>
<dbReference type="PANTHER" id="PTHR35866">
    <property type="entry name" value="PUTATIVE-RELATED"/>
    <property type="match status" value="1"/>
</dbReference>
<protein>
    <recommendedName>
        <fullName evidence="3">YkgJ family cysteine cluster protein</fullName>
    </recommendedName>
</protein>
<dbReference type="HOGENOM" id="CLU_1521868_0_0_2"/>
<evidence type="ECO:0000313" key="1">
    <source>
        <dbReference type="EMBL" id="AEF97305.1"/>
    </source>
</evidence>
<dbReference type="Pfam" id="PF03692">
    <property type="entry name" value="CxxCxxCC"/>
    <property type="match status" value="1"/>
</dbReference>
<dbReference type="RefSeq" id="WP_013799894.1">
    <property type="nucleotide sequence ID" value="NC_015562.1"/>
</dbReference>
<name>F6BC99_METIK</name>
<proteinExistence type="predicted"/>
<evidence type="ECO:0008006" key="3">
    <source>
        <dbReference type="Google" id="ProtNLM"/>
    </source>
</evidence>
<accession>F6BC99</accession>
<dbReference type="PANTHER" id="PTHR35866:SF2">
    <property type="entry name" value="YKGJ FAMILY CYSTEINE CLUSTER PROTEIN"/>
    <property type="match status" value="1"/>
</dbReference>
<evidence type="ECO:0000313" key="2">
    <source>
        <dbReference type="Proteomes" id="UP000009227"/>
    </source>
</evidence>
<organism evidence="2">
    <name type="scientific">Methanotorris igneus (strain DSM 5666 / JCM 11834 / Kol 5)</name>
    <dbReference type="NCBI Taxonomy" id="880724"/>
    <lineage>
        <taxon>Archaea</taxon>
        <taxon>Methanobacteriati</taxon>
        <taxon>Methanobacteriota</taxon>
        <taxon>Methanomada group</taxon>
        <taxon>Methanococci</taxon>
        <taxon>Methanococcales</taxon>
        <taxon>Methanocaldococcaceae</taxon>
        <taxon>Methanotorris</taxon>
    </lineage>
</organism>
<sequence>MEKSTSKNENKKTNAKINLKNKNSKILKIMGSYTCGIAWYCKKCGGCCDSPTVTKKDIVNIAKYLGLSFNEVIEKYLRYFDGKMGEIKEVRGRCIFLDKRRCTIYKARPLICKLRPFSPQFKNGKLVLTYDIWFLKHCRGFFIGDMKIDKKYFKYAEILVKSLGFEEETPKEEFNRLKKRLKNAHEN</sequence>
<dbReference type="AlphaFoldDB" id="F6BC99"/>
<keyword evidence="2" id="KW-1185">Reference proteome</keyword>
<dbReference type="STRING" id="880724.Metig_1773"/>
<dbReference type="Proteomes" id="UP000009227">
    <property type="component" value="Chromosome"/>
</dbReference>